<dbReference type="RefSeq" id="WP_354189115.1">
    <property type="nucleotide sequence ID" value="NZ_JBEPLI010000003.1"/>
</dbReference>
<reference evidence="1 2" key="1">
    <citation type="submission" date="2024-06" db="EMBL/GenBank/DDBJ databases">
        <title>Genomic Encyclopedia of Type Strains, Phase IV (KMG-IV): sequencing the most valuable type-strain genomes for metagenomic binning, comparative biology and taxonomic classification.</title>
        <authorList>
            <person name="Goeker M."/>
        </authorList>
    </citation>
    <scope>NUCLEOTIDE SEQUENCE [LARGE SCALE GENOMIC DNA]</scope>
    <source>
        <strain evidence="1 2">DSM 23649</strain>
    </source>
</reference>
<gene>
    <name evidence="1" type="ORF">ABID23_000582</name>
</gene>
<proteinExistence type="predicted"/>
<accession>A0ABV2HG19</accession>
<dbReference type="EMBL" id="JBEPLI010000003">
    <property type="protein sequence ID" value="MET3589500.1"/>
    <property type="molecule type" value="Genomic_DNA"/>
</dbReference>
<keyword evidence="2" id="KW-1185">Reference proteome</keyword>
<dbReference type="Proteomes" id="UP001549086">
    <property type="component" value="Unassembled WGS sequence"/>
</dbReference>
<evidence type="ECO:0000313" key="2">
    <source>
        <dbReference type="Proteomes" id="UP001549086"/>
    </source>
</evidence>
<evidence type="ECO:0000313" key="1">
    <source>
        <dbReference type="EMBL" id="MET3589500.1"/>
    </source>
</evidence>
<sequence>MGKEGDLGGYIENESNLSYKNNCWVAGNAKVYGDQKFTELQKFCGNSHLTTSERQYIMYKYEIKPTLCAWLVARNTRNLDELYITISGYKNEPYVDTIISKDIMHNFLGGNNFNTIISNNFLGFSYSYEFNRLRALHLK</sequence>
<organism evidence="1 2">
    <name type="scientific">Bartonella silvatica</name>
    <dbReference type="NCBI Taxonomy" id="357760"/>
    <lineage>
        <taxon>Bacteria</taxon>
        <taxon>Pseudomonadati</taxon>
        <taxon>Pseudomonadota</taxon>
        <taxon>Alphaproteobacteria</taxon>
        <taxon>Hyphomicrobiales</taxon>
        <taxon>Bartonellaceae</taxon>
        <taxon>Bartonella</taxon>
    </lineage>
</organism>
<protein>
    <submittedName>
        <fullName evidence="1">Uncharacterized protein</fullName>
    </submittedName>
</protein>
<name>A0ABV2HG19_9HYPH</name>
<comment type="caution">
    <text evidence="1">The sequence shown here is derived from an EMBL/GenBank/DDBJ whole genome shotgun (WGS) entry which is preliminary data.</text>
</comment>